<dbReference type="PANTHER" id="PTHR19308">
    <property type="entry name" value="PHOSPHATIDYLCHOLINE TRANSFER PROTEIN"/>
    <property type="match status" value="1"/>
</dbReference>
<dbReference type="Proteomes" id="UP000256431">
    <property type="component" value="Unassembled WGS sequence"/>
</dbReference>
<dbReference type="PANTHER" id="PTHR19308:SF14">
    <property type="entry name" value="START DOMAIN-CONTAINING PROTEIN"/>
    <property type="match status" value="1"/>
</dbReference>
<dbReference type="PIRSF" id="PIRSF039033">
    <property type="entry name" value="START_dom"/>
    <property type="match status" value="1"/>
</dbReference>
<name>A0A3D8H4J6_9GAMM</name>
<reference evidence="2 3" key="1">
    <citation type="submission" date="2018-08" db="EMBL/GenBank/DDBJ databases">
        <title>Genome sequence of Marinobacter flavimaris KCTC 12185.</title>
        <authorList>
            <person name="Chun J."/>
            <person name="Kim B.-Y."/>
            <person name="Choi S.-B."/>
            <person name="Kwak M.-J."/>
        </authorList>
    </citation>
    <scope>NUCLEOTIDE SEQUENCE [LARGE SCALE GENOMIC DNA]</scope>
    <source>
        <strain evidence="2 3">KCTC 12185</strain>
    </source>
</reference>
<dbReference type="InterPro" id="IPR028347">
    <property type="entry name" value="START_dom_prot"/>
</dbReference>
<comment type="caution">
    <text evidence="2">The sequence shown here is derived from an EMBL/GenBank/DDBJ whole genome shotgun (WGS) entry which is preliminary data.</text>
</comment>
<dbReference type="SMART" id="SM00234">
    <property type="entry name" value="START"/>
    <property type="match status" value="1"/>
</dbReference>
<sequence>MRKSIAHGITGWASVLSGLVCALLVFAVAASARAELPSESDEAWTLRKEADHIRVYTIEQPGSSFKAFKAVAVLDAPIENLMAVMANPGSCVEWVHNCTESYAFGNGVFQDRFAYSVNDMPWPVTDRDYVLRIRTRGDQASGEIVMDLNAMPDQRAENSSRVRVDRSDTLYRFTPEGESTRMVWVQHTDPNGALPGWLVNSLLVDIPVRSMEALERVANSKKYQGYQLVYDEQGQLTGLRMNKPLVPAHSKG</sequence>
<evidence type="ECO:0000313" key="2">
    <source>
        <dbReference type="EMBL" id="RDU41663.1"/>
    </source>
</evidence>
<dbReference type="SUPFAM" id="SSF55961">
    <property type="entry name" value="Bet v1-like"/>
    <property type="match status" value="1"/>
</dbReference>
<dbReference type="RefSeq" id="WP_104270165.1">
    <property type="nucleotide sequence ID" value="NZ_PSSW01000002.1"/>
</dbReference>
<dbReference type="EMBL" id="QRDH01000002">
    <property type="protein sequence ID" value="RDU41663.1"/>
    <property type="molecule type" value="Genomic_DNA"/>
</dbReference>
<organism evidence="2 3">
    <name type="scientific">Marinobacter flavimaris</name>
    <dbReference type="NCBI Taxonomy" id="262076"/>
    <lineage>
        <taxon>Bacteria</taxon>
        <taxon>Pseudomonadati</taxon>
        <taxon>Pseudomonadota</taxon>
        <taxon>Gammaproteobacteria</taxon>
        <taxon>Pseudomonadales</taxon>
        <taxon>Marinobacteraceae</taxon>
        <taxon>Marinobacter</taxon>
    </lineage>
</organism>
<keyword evidence="3" id="KW-1185">Reference proteome</keyword>
<dbReference type="InterPro" id="IPR051213">
    <property type="entry name" value="START_lipid_transfer"/>
</dbReference>
<dbReference type="AlphaFoldDB" id="A0A3D8H4J6"/>
<dbReference type="Pfam" id="PF01852">
    <property type="entry name" value="START"/>
    <property type="match status" value="1"/>
</dbReference>
<dbReference type="GO" id="GO:0005737">
    <property type="term" value="C:cytoplasm"/>
    <property type="evidence" value="ECO:0007669"/>
    <property type="project" value="UniProtKB-ARBA"/>
</dbReference>
<dbReference type="CDD" id="cd08876">
    <property type="entry name" value="START_1"/>
    <property type="match status" value="1"/>
</dbReference>
<gene>
    <name evidence="2" type="ORF">DXI23_04910</name>
</gene>
<evidence type="ECO:0000259" key="1">
    <source>
        <dbReference type="PROSITE" id="PS50848"/>
    </source>
</evidence>
<dbReference type="GO" id="GO:0008289">
    <property type="term" value="F:lipid binding"/>
    <property type="evidence" value="ECO:0007669"/>
    <property type="project" value="InterPro"/>
</dbReference>
<protein>
    <submittedName>
        <fullName evidence="2">Lipid-binding protein</fullName>
    </submittedName>
</protein>
<proteinExistence type="predicted"/>
<feature type="domain" description="START" evidence="1">
    <location>
        <begin position="40"/>
        <end position="223"/>
    </location>
</feature>
<dbReference type="InterPro" id="IPR002913">
    <property type="entry name" value="START_lipid-bd_dom"/>
</dbReference>
<accession>A0A3D8H4J6</accession>
<dbReference type="Gene3D" id="3.30.530.20">
    <property type="match status" value="1"/>
</dbReference>
<dbReference type="PROSITE" id="PS50848">
    <property type="entry name" value="START"/>
    <property type="match status" value="1"/>
</dbReference>
<dbReference type="InterPro" id="IPR023393">
    <property type="entry name" value="START-like_dom_sf"/>
</dbReference>
<evidence type="ECO:0000313" key="3">
    <source>
        <dbReference type="Proteomes" id="UP000256431"/>
    </source>
</evidence>